<feature type="domain" description="Phage shock protein PspC N-terminal" evidence="7">
    <location>
        <begin position="4"/>
        <end position="59"/>
    </location>
</feature>
<dbReference type="EMBL" id="NBTM02000001">
    <property type="protein sequence ID" value="PNL91643.1"/>
    <property type="molecule type" value="Genomic_DNA"/>
</dbReference>
<evidence type="ECO:0000313" key="9">
    <source>
        <dbReference type="Proteomes" id="UP000192813"/>
    </source>
</evidence>
<dbReference type="RefSeq" id="WP_083068773.1">
    <property type="nucleotide sequence ID" value="NZ_JALXKY010000004.1"/>
</dbReference>
<evidence type="ECO:0000256" key="4">
    <source>
        <dbReference type="ARBA" id="ARBA00022989"/>
    </source>
</evidence>
<name>A0A2J9PMR6_9LACT</name>
<dbReference type="AlphaFoldDB" id="A0A2J9PMR6"/>
<keyword evidence="4 6" id="KW-1133">Transmembrane helix</keyword>
<evidence type="ECO:0000256" key="1">
    <source>
        <dbReference type="ARBA" id="ARBA00004162"/>
    </source>
</evidence>
<keyword evidence="3 6" id="KW-0812">Transmembrane</keyword>
<proteinExistence type="predicted"/>
<feature type="transmembrane region" description="Helical" evidence="6">
    <location>
        <begin position="34"/>
        <end position="56"/>
    </location>
</feature>
<dbReference type="GO" id="GO:0005886">
    <property type="term" value="C:plasma membrane"/>
    <property type="evidence" value="ECO:0007669"/>
    <property type="project" value="UniProtKB-SubCell"/>
</dbReference>
<comment type="caution">
    <text evidence="8">The sequence shown here is derived from an EMBL/GenBank/DDBJ whole genome shotgun (WGS) entry which is preliminary data.</text>
</comment>
<keyword evidence="2" id="KW-1003">Cell membrane</keyword>
<evidence type="ECO:0000256" key="3">
    <source>
        <dbReference type="ARBA" id="ARBA00022692"/>
    </source>
</evidence>
<accession>A0A2J9PMR6</accession>
<evidence type="ECO:0000259" key="7">
    <source>
        <dbReference type="Pfam" id="PF04024"/>
    </source>
</evidence>
<gene>
    <name evidence="8" type="ORF">A6J77_005180</name>
</gene>
<evidence type="ECO:0000256" key="6">
    <source>
        <dbReference type="SAM" id="Phobius"/>
    </source>
</evidence>
<evidence type="ECO:0000313" key="8">
    <source>
        <dbReference type="EMBL" id="PNL91643.1"/>
    </source>
</evidence>
<dbReference type="Pfam" id="PF04024">
    <property type="entry name" value="PspC"/>
    <property type="match status" value="1"/>
</dbReference>
<evidence type="ECO:0000256" key="5">
    <source>
        <dbReference type="ARBA" id="ARBA00023136"/>
    </source>
</evidence>
<feature type="transmembrane region" description="Helical" evidence="6">
    <location>
        <begin position="12"/>
        <end position="28"/>
    </location>
</feature>
<dbReference type="PANTHER" id="PTHR33885:SF3">
    <property type="entry name" value="PHAGE SHOCK PROTEIN C"/>
    <property type="match status" value="1"/>
</dbReference>
<dbReference type="PANTHER" id="PTHR33885">
    <property type="entry name" value="PHAGE SHOCK PROTEIN C"/>
    <property type="match status" value="1"/>
</dbReference>
<dbReference type="InterPro" id="IPR007168">
    <property type="entry name" value="Phageshock_PspC_N"/>
</dbReference>
<organism evidence="8 9">
    <name type="scientific">Aerococcus viridans</name>
    <dbReference type="NCBI Taxonomy" id="1377"/>
    <lineage>
        <taxon>Bacteria</taxon>
        <taxon>Bacillati</taxon>
        <taxon>Bacillota</taxon>
        <taxon>Bacilli</taxon>
        <taxon>Lactobacillales</taxon>
        <taxon>Aerococcaceae</taxon>
        <taxon>Aerococcus</taxon>
    </lineage>
</organism>
<sequence>MSGRLMKSRKDSYLFGVCGGIGEYFGISGNLVRIIAVLLSLAQFPVWLIYIILIFVMPNRSH</sequence>
<evidence type="ECO:0000256" key="2">
    <source>
        <dbReference type="ARBA" id="ARBA00022475"/>
    </source>
</evidence>
<dbReference type="InterPro" id="IPR052027">
    <property type="entry name" value="PspC"/>
</dbReference>
<comment type="subcellular location">
    <subcellularLocation>
        <location evidence="1">Cell membrane</location>
        <topology evidence="1">Single-pass membrane protein</topology>
    </subcellularLocation>
</comment>
<keyword evidence="5 6" id="KW-0472">Membrane</keyword>
<dbReference type="Proteomes" id="UP000192813">
    <property type="component" value="Unassembled WGS sequence"/>
</dbReference>
<protein>
    <submittedName>
        <fullName evidence="8">PspC domain-containing protein</fullName>
    </submittedName>
</protein>
<reference evidence="9" key="1">
    <citation type="submission" date="2017-12" db="EMBL/GenBank/DDBJ databases">
        <title>FDA dAtabase for Regulatory Grade micrObial Sequences (FDA-ARGOS): Supporting development and validation of Infectious Disease Dx tests.</title>
        <authorList>
            <person name="Hoffmann M."/>
            <person name="Allard M."/>
            <person name="Evans P."/>
            <person name="Brown E."/>
            <person name="Tallon L."/>
            <person name="Sadzewicz L."/>
            <person name="Sengamalay N."/>
            <person name="Ott S."/>
            <person name="Godinez A."/>
            <person name="Nagaraj S."/>
            <person name="Vavikolanu K."/>
            <person name="Aluvathingal J."/>
            <person name="Nadendla S."/>
            <person name="Sichtig H."/>
        </authorList>
    </citation>
    <scope>NUCLEOTIDE SEQUENCE [LARGE SCALE GENOMIC DNA]</scope>
    <source>
        <strain evidence="9">FDAARGOS_249</strain>
    </source>
</reference>